<reference evidence="1 4" key="1">
    <citation type="journal article" date="2011" name="Nature">
        <title>The Medicago genome provides insight into the evolution of rhizobial symbioses.</title>
        <authorList>
            <person name="Young N.D."/>
            <person name="Debelle F."/>
            <person name="Oldroyd G.E."/>
            <person name="Geurts R."/>
            <person name="Cannon S.B."/>
            <person name="Udvardi M.K."/>
            <person name="Benedito V.A."/>
            <person name="Mayer K.F."/>
            <person name="Gouzy J."/>
            <person name="Schoof H."/>
            <person name="Van de Peer Y."/>
            <person name="Proost S."/>
            <person name="Cook D.R."/>
            <person name="Meyers B.C."/>
            <person name="Spannagl M."/>
            <person name="Cheung F."/>
            <person name="De Mita S."/>
            <person name="Krishnakumar V."/>
            <person name="Gundlach H."/>
            <person name="Zhou S."/>
            <person name="Mudge J."/>
            <person name="Bharti A.K."/>
            <person name="Murray J.D."/>
            <person name="Naoumkina M.A."/>
            <person name="Rosen B."/>
            <person name="Silverstein K.A."/>
            <person name="Tang H."/>
            <person name="Rombauts S."/>
            <person name="Zhao P.X."/>
            <person name="Zhou P."/>
            <person name="Barbe V."/>
            <person name="Bardou P."/>
            <person name="Bechner M."/>
            <person name="Bellec A."/>
            <person name="Berger A."/>
            <person name="Berges H."/>
            <person name="Bidwell S."/>
            <person name="Bisseling T."/>
            <person name="Choisne N."/>
            <person name="Couloux A."/>
            <person name="Denny R."/>
            <person name="Deshpande S."/>
            <person name="Dai X."/>
            <person name="Doyle J.J."/>
            <person name="Dudez A.M."/>
            <person name="Farmer A.D."/>
            <person name="Fouteau S."/>
            <person name="Franken C."/>
            <person name="Gibelin C."/>
            <person name="Gish J."/>
            <person name="Goldstein S."/>
            <person name="Gonzalez A.J."/>
            <person name="Green P.J."/>
            <person name="Hallab A."/>
            <person name="Hartog M."/>
            <person name="Hua A."/>
            <person name="Humphray S.J."/>
            <person name="Jeong D.H."/>
            <person name="Jing Y."/>
            <person name="Jocker A."/>
            <person name="Kenton S.M."/>
            <person name="Kim D.J."/>
            <person name="Klee K."/>
            <person name="Lai H."/>
            <person name="Lang C."/>
            <person name="Lin S."/>
            <person name="Macmil S.L."/>
            <person name="Magdelenat G."/>
            <person name="Matthews L."/>
            <person name="McCorrison J."/>
            <person name="Monaghan E.L."/>
            <person name="Mun J.H."/>
            <person name="Najar F.Z."/>
            <person name="Nicholson C."/>
            <person name="Noirot C."/>
            <person name="O'Bleness M."/>
            <person name="Paule C.R."/>
            <person name="Poulain J."/>
            <person name="Prion F."/>
            <person name="Qin B."/>
            <person name="Qu C."/>
            <person name="Retzel E.F."/>
            <person name="Riddle C."/>
            <person name="Sallet E."/>
            <person name="Samain S."/>
            <person name="Samson N."/>
            <person name="Sanders I."/>
            <person name="Saurat O."/>
            <person name="Scarpelli C."/>
            <person name="Schiex T."/>
            <person name="Segurens B."/>
            <person name="Severin A.J."/>
            <person name="Sherrier D.J."/>
            <person name="Shi R."/>
            <person name="Sims S."/>
            <person name="Singer S.R."/>
            <person name="Sinharoy S."/>
            <person name="Sterck L."/>
            <person name="Viollet A."/>
            <person name="Wang B.B."/>
            <person name="Wang K."/>
            <person name="Wang M."/>
            <person name="Wang X."/>
            <person name="Warfsmann J."/>
            <person name="Weissenbach J."/>
            <person name="White D.D."/>
            <person name="White J.D."/>
            <person name="Wiley G.B."/>
            <person name="Wincker P."/>
            <person name="Xing Y."/>
            <person name="Yang L."/>
            <person name="Yao Z."/>
            <person name="Ying F."/>
            <person name="Zhai J."/>
            <person name="Zhou L."/>
            <person name="Zuber A."/>
            <person name="Denarie J."/>
            <person name="Dixon R.A."/>
            <person name="May G.D."/>
            <person name="Schwartz D.C."/>
            <person name="Rogers J."/>
            <person name="Quetier F."/>
            <person name="Town C.D."/>
            <person name="Roe B.A."/>
        </authorList>
    </citation>
    <scope>NUCLEOTIDE SEQUENCE [LARGE SCALE GENOMIC DNA]</scope>
    <source>
        <strain evidence="1">A17</strain>
        <strain evidence="3 4">cv. Jemalong A17</strain>
    </source>
</reference>
<dbReference type="Proteomes" id="UP000265566">
    <property type="component" value="Chromosome 1"/>
</dbReference>
<dbReference type="Gramene" id="rna4588">
    <property type="protein sequence ID" value="RHN80641.1"/>
    <property type="gene ID" value="gene4588"/>
</dbReference>
<reference evidence="5" key="4">
    <citation type="journal article" date="2018" name="Nat. Plants">
        <title>Whole-genome landscape of Medicago truncatula symbiotic genes.</title>
        <authorList>
            <person name="Pecrix Y."/>
            <person name="Staton S.E."/>
            <person name="Sallet E."/>
            <person name="Lelandais-Briere C."/>
            <person name="Moreau S."/>
            <person name="Carrere S."/>
            <person name="Blein T."/>
            <person name="Jardinaud M.F."/>
            <person name="Latrasse D."/>
            <person name="Zouine M."/>
            <person name="Zahm M."/>
            <person name="Kreplak J."/>
            <person name="Mayjonade B."/>
            <person name="Satge C."/>
            <person name="Perez M."/>
            <person name="Cauet S."/>
            <person name="Marande W."/>
            <person name="Chantry-Darmon C."/>
            <person name="Lopez-Roques C."/>
            <person name="Bouchez O."/>
            <person name="Berard A."/>
            <person name="Debelle F."/>
            <person name="Munos S."/>
            <person name="Bendahmane A."/>
            <person name="Berges H."/>
            <person name="Niebel A."/>
            <person name="Buitink J."/>
            <person name="Frugier F."/>
            <person name="Benhamed M."/>
            <person name="Crespi M."/>
            <person name="Gouzy J."/>
            <person name="Gamas P."/>
        </authorList>
    </citation>
    <scope>NUCLEOTIDE SEQUENCE [LARGE SCALE GENOMIC DNA]</scope>
    <source>
        <strain evidence="5">cv. Jemalong A17</strain>
    </source>
</reference>
<evidence type="ECO:0000313" key="3">
    <source>
        <dbReference type="EnsemblPlants" id="KEH42998"/>
    </source>
</evidence>
<proteinExistence type="predicted"/>
<protein>
    <submittedName>
        <fullName evidence="1 3">Uncharacterized protein</fullName>
    </submittedName>
</protein>
<sequence length="105" mass="12058">MAPQCHCSSSAALFGRMTQSKSGFFVITSRKKFLHYLDYASRQSIETLLFLCDEIGAKNFQSKIGQVIIMFCCKHQCPAHNDCPLAWDSEEPRKFFIYFKSKSCQ</sequence>
<evidence type="ECO:0000313" key="1">
    <source>
        <dbReference type="EMBL" id="KEH42998.1"/>
    </source>
</evidence>
<dbReference type="HOGENOM" id="CLU_2240549_0_0_1"/>
<dbReference type="EnsemblPlants" id="KEH42998">
    <property type="protein sequence ID" value="KEH42998"/>
    <property type="gene ID" value="MTR_1g080472"/>
</dbReference>
<accession>A0A072VNK5</accession>
<evidence type="ECO:0000313" key="5">
    <source>
        <dbReference type="Proteomes" id="UP000265566"/>
    </source>
</evidence>
<evidence type="ECO:0000313" key="4">
    <source>
        <dbReference type="Proteomes" id="UP000002051"/>
    </source>
</evidence>
<organism evidence="1 4">
    <name type="scientific">Medicago truncatula</name>
    <name type="common">Barrel medic</name>
    <name type="synonym">Medicago tribuloides</name>
    <dbReference type="NCBI Taxonomy" id="3880"/>
    <lineage>
        <taxon>Eukaryota</taxon>
        <taxon>Viridiplantae</taxon>
        <taxon>Streptophyta</taxon>
        <taxon>Embryophyta</taxon>
        <taxon>Tracheophyta</taxon>
        <taxon>Spermatophyta</taxon>
        <taxon>Magnoliopsida</taxon>
        <taxon>eudicotyledons</taxon>
        <taxon>Gunneridae</taxon>
        <taxon>Pentapetalae</taxon>
        <taxon>rosids</taxon>
        <taxon>fabids</taxon>
        <taxon>Fabales</taxon>
        <taxon>Fabaceae</taxon>
        <taxon>Papilionoideae</taxon>
        <taxon>50 kb inversion clade</taxon>
        <taxon>NPAAA clade</taxon>
        <taxon>Hologalegina</taxon>
        <taxon>IRL clade</taxon>
        <taxon>Trifolieae</taxon>
        <taxon>Medicago</taxon>
    </lineage>
</organism>
<reference evidence="1 4" key="2">
    <citation type="journal article" date="2014" name="BMC Genomics">
        <title>An improved genome release (version Mt4.0) for the model legume Medicago truncatula.</title>
        <authorList>
            <person name="Tang H."/>
            <person name="Krishnakumar V."/>
            <person name="Bidwell S."/>
            <person name="Rosen B."/>
            <person name="Chan A."/>
            <person name="Zhou S."/>
            <person name="Gentzbittel L."/>
            <person name="Childs K.L."/>
            <person name="Yandell M."/>
            <person name="Gundlach H."/>
            <person name="Mayer K.F."/>
            <person name="Schwartz D.C."/>
            <person name="Town C.D."/>
        </authorList>
    </citation>
    <scope>GENOME REANNOTATION</scope>
    <source>
        <strain evidence="1">A17</strain>
        <strain evidence="3 4">cv. Jemalong A17</strain>
    </source>
</reference>
<dbReference type="AlphaFoldDB" id="A0A072VNK5"/>
<dbReference type="EMBL" id="CM001217">
    <property type="protein sequence ID" value="KEH42998.1"/>
    <property type="molecule type" value="Genomic_DNA"/>
</dbReference>
<gene>
    <name evidence="1" type="ordered locus">MTR_1g080472</name>
    <name evidence="2" type="ORF">MtrunA17_Chr1g0190461</name>
</gene>
<dbReference type="Proteomes" id="UP000002051">
    <property type="component" value="Unassembled WGS sequence"/>
</dbReference>
<dbReference type="EMBL" id="PSQE01000001">
    <property type="protein sequence ID" value="RHN80641.1"/>
    <property type="molecule type" value="Genomic_DNA"/>
</dbReference>
<keyword evidence="4" id="KW-1185">Reference proteome</keyword>
<name>A0A072VNK5_MEDTR</name>
<evidence type="ECO:0000313" key="2">
    <source>
        <dbReference type="EMBL" id="RHN80641.1"/>
    </source>
</evidence>
<reference evidence="3" key="3">
    <citation type="submission" date="2015-04" db="UniProtKB">
        <authorList>
            <consortium name="EnsemblPlants"/>
        </authorList>
    </citation>
    <scope>IDENTIFICATION</scope>
    <source>
        <strain evidence="3">cv. Jemalong A17</strain>
    </source>
</reference>
<reference evidence="2" key="5">
    <citation type="journal article" date="2018" name="Nat. Plants">
        <title>Whole-genome landscape of Medicago truncatula symbiotic genes.</title>
        <authorList>
            <person name="Pecrix Y."/>
            <person name="Gamas P."/>
            <person name="Carrere S."/>
        </authorList>
    </citation>
    <scope>NUCLEOTIDE SEQUENCE</scope>
    <source>
        <tissue evidence="2">Leaves</tissue>
    </source>
</reference>